<feature type="region of interest" description="Disordered" evidence="1">
    <location>
        <begin position="46"/>
        <end position="148"/>
    </location>
</feature>
<dbReference type="Proteomes" id="UP001176941">
    <property type="component" value="Chromosome 24"/>
</dbReference>
<organism evidence="2 3">
    <name type="scientific">Rangifer tarandus platyrhynchus</name>
    <name type="common">Svalbard reindeer</name>
    <dbReference type="NCBI Taxonomy" id="3082113"/>
    <lineage>
        <taxon>Eukaryota</taxon>
        <taxon>Metazoa</taxon>
        <taxon>Chordata</taxon>
        <taxon>Craniata</taxon>
        <taxon>Vertebrata</taxon>
        <taxon>Euteleostomi</taxon>
        <taxon>Mammalia</taxon>
        <taxon>Eutheria</taxon>
        <taxon>Laurasiatheria</taxon>
        <taxon>Artiodactyla</taxon>
        <taxon>Ruminantia</taxon>
        <taxon>Pecora</taxon>
        <taxon>Cervidae</taxon>
        <taxon>Odocoileinae</taxon>
        <taxon>Rangifer</taxon>
    </lineage>
</organism>
<feature type="compositionally biased region" description="Low complexity" evidence="1">
    <location>
        <begin position="116"/>
        <end position="133"/>
    </location>
</feature>
<keyword evidence="3" id="KW-1185">Reference proteome</keyword>
<sequence>MERKSGCFLNSFSFTLDYGSFRYILLGCSGPLRGCSDCSSFTPRINYPESQGLRPQKLNGPTGGRHVSLRILGAKPPGLPRKAENPSHSGPRRPRAAPAPRRGLASQRPAQASGNRRAAASLPPRLRRASALSRGRDPVARLSGPGSF</sequence>
<evidence type="ECO:0000313" key="3">
    <source>
        <dbReference type="Proteomes" id="UP001176941"/>
    </source>
</evidence>
<proteinExistence type="predicted"/>
<dbReference type="EMBL" id="OX459960">
    <property type="protein sequence ID" value="CAI9165051.1"/>
    <property type="molecule type" value="Genomic_DNA"/>
</dbReference>
<evidence type="ECO:0000313" key="2">
    <source>
        <dbReference type="EMBL" id="CAI9165051.1"/>
    </source>
</evidence>
<name>A0ABN8YWN2_RANTA</name>
<protein>
    <submittedName>
        <fullName evidence="2">Uncharacterized protein</fullName>
    </submittedName>
</protein>
<accession>A0ABN8YWN2</accession>
<evidence type="ECO:0000256" key="1">
    <source>
        <dbReference type="SAM" id="MobiDB-lite"/>
    </source>
</evidence>
<gene>
    <name evidence="2" type="ORF">MRATA1EN1_LOCUS14013</name>
</gene>
<reference evidence="2" key="1">
    <citation type="submission" date="2023-04" db="EMBL/GenBank/DDBJ databases">
        <authorList>
            <consortium name="ELIXIR-Norway"/>
        </authorList>
    </citation>
    <scope>NUCLEOTIDE SEQUENCE [LARGE SCALE GENOMIC DNA]</scope>
</reference>